<dbReference type="PANTHER" id="PTHR32432">
    <property type="entry name" value="CELL DIVISION PROTEIN FTSA-RELATED"/>
    <property type="match status" value="1"/>
</dbReference>
<dbReference type="NCBIfam" id="TIGR01175">
    <property type="entry name" value="pilM"/>
    <property type="match status" value="1"/>
</dbReference>
<gene>
    <name evidence="1" type="ORF">COT52_00460</name>
</gene>
<dbReference type="CDD" id="cd24049">
    <property type="entry name" value="ASKHA_NBD_PilM"/>
    <property type="match status" value="1"/>
</dbReference>
<evidence type="ECO:0000313" key="2">
    <source>
        <dbReference type="Proteomes" id="UP000231414"/>
    </source>
</evidence>
<dbReference type="Gene3D" id="3.30.420.40">
    <property type="match status" value="2"/>
</dbReference>
<evidence type="ECO:0008006" key="3">
    <source>
        <dbReference type="Google" id="ProtNLM"/>
    </source>
</evidence>
<proteinExistence type="predicted"/>
<name>A0A2H0X835_UNCKA</name>
<sequence length="350" mass="38379">MGSFVGLDIGSHTVKAIQLARKGENVFLFAAYRQPTLERKISAESQEDVKFWAAYLKTFFSEGRFSSRDVVVGLPESQVFTRVISVPKMSQAELRTAIKWEAEQYIPIPLRDVSMDYELISDDTSNKDNSKMEVLLVAAPLKLVKSYISILEAASLNPIGLETEGLAVARGALGNFDGPTTIIVNIGAVTTDLVIVSNKHVRFTRSISTGGFALARAVSQALGFEMDQAEQYKVTYGLDETQLEGKVMQAIKPIIDVIISDIKRSLSFYGNRYPDDSVKQAVICGGTASLPGLLSYLAGLLGLEVRLANSWEKISFELPKKSPLKKDDLPVLRSQNLSFTVAVGLALKEY</sequence>
<dbReference type="SUPFAM" id="SSF53067">
    <property type="entry name" value="Actin-like ATPase domain"/>
    <property type="match status" value="2"/>
</dbReference>
<dbReference type="InterPro" id="IPR005883">
    <property type="entry name" value="PilM"/>
</dbReference>
<accession>A0A2H0X835</accession>
<dbReference type="Proteomes" id="UP000231414">
    <property type="component" value="Unassembled WGS sequence"/>
</dbReference>
<dbReference type="InterPro" id="IPR043129">
    <property type="entry name" value="ATPase_NBD"/>
</dbReference>
<dbReference type="Gene3D" id="3.30.1490.300">
    <property type="match status" value="1"/>
</dbReference>
<dbReference type="PIRSF" id="PIRSF019169">
    <property type="entry name" value="PilM"/>
    <property type="match status" value="1"/>
</dbReference>
<organism evidence="1 2">
    <name type="scientific">candidate division WWE3 bacterium CG08_land_8_20_14_0_20_43_13</name>
    <dbReference type="NCBI Taxonomy" id="1975087"/>
    <lineage>
        <taxon>Bacteria</taxon>
        <taxon>Katanobacteria</taxon>
    </lineage>
</organism>
<dbReference type="InterPro" id="IPR050696">
    <property type="entry name" value="FtsA/MreB"/>
</dbReference>
<protein>
    <recommendedName>
        <fullName evidence="3">SHS2 domain-containing protein</fullName>
    </recommendedName>
</protein>
<comment type="caution">
    <text evidence="1">The sequence shown here is derived from an EMBL/GenBank/DDBJ whole genome shotgun (WGS) entry which is preliminary data.</text>
</comment>
<dbReference type="PANTHER" id="PTHR32432:SF3">
    <property type="entry name" value="ETHANOLAMINE UTILIZATION PROTEIN EUTJ"/>
    <property type="match status" value="1"/>
</dbReference>
<dbReference type="Pfam" id="PF11104">
    <property type="entry name" value="PilM_2"/>
    <property type="match status" value="1"/>
</dbReference>
<evidence type="ECO:0000313" key="1">
    <source>
        <dbReference type="EMBL" id="PIS21086.1"/>
    </source>
</evidence>
<reference evidence="2" key="1">
    <citation type="submission" date="2017-09" db="EMBL/GenBank/DDBJ databases">
        <title>Depth-based differentiation of microbial function through sediment-hosted aquifers and enrichment of novel symbionts in the deep terrestrial subsurface.</title>
        <authorList>
            <person name="Probst A.J."/>
            <person name="Ladd B."/>
            <person name="Jarett J.K."/>
            <person name="Geller-Mcgrath D.E."/>
            <person name="Sieber C.M.K."/>
            <person name="Emerson J.B."/>
            <person name="Anantharaman K."/>
            <person name="Thomas B.C."/>
            <person name="Malmstrom R."/>
            <person name="Stieglmeier M."/>
            <person name="Klingl A."/>
            <person name="Woyke T."/>
            <person name="Ryan C.M."/>
            <person name="Banfield J.F."/>
        </authorList>
    </citation>
    <scope>NUCLEOTIDE SEQUENCE [LARGE SCALE GENOMIC DNA]</scope>
</reference>
<dbReference type="AlphaFoldDB" id="A0A2H0X835"/>
<dbReference type="EMBL" id="PEYW01000006">
    <property type="protein sequence ID" value="PIS21086.1"/>
    <property type="molecule type" value="Genomic_DNA"/>
</dbReference>